<comment type="catalytic activity">
    <reaction evidence="1 5">
        <text>uridine(55) in tRNA = pseudouridine(55) in tRNA</text>
        <dbReference type="Rhea" id="RHEA:42532"/>
        <dbReference type="Rhea" id="RHEA-COMP:10101"/>
        <dbReference type="Rhea" id="RHEA-COMP:10102"/>
        <dbReference type="ChEBI" id="CHEBI:65314"/>
        <dbReference type="ChEBI" id="CHEBI:65315"/>
        <dbReference type="EC" id="5.4.99.25"/>
    </reaction>
</comment>
<proteinExistence type="inferred from homology"/>
<protein>
    <recommendedName>
        <fullName evidence="5">tRNA pseudouridine synthase B</fullName>
        <ecNumber evidence="5">5.4.99.25</ecNumber>
    </recommendedName>
    <alternativeName>
        <fullName evidence="5">tRNA pseudouridine(55) synthase</fullName>
        <shortName evidence="5">Psi55 synthase</shortName>
    </alternativeName>
    <alternativeName>
        <fullName evidence="5">tRNA pseudouridylate synthase</fullName>
    </alternativeName>
    <alternativeName>
        <fullName evidence="5">tRNA-uridine isomerase</fullName>
    </alternativeName>
</protein>
<dbReference type="Pfam" id="PF16198">
    <property type="entry name" value="TruB_C_2"/>
    <property type="match status" value="1"/>
</dbReference>
<dbReference type="NCBIfam" id="TIGR00431">
    <property type="entry name" value="TruB"/>
    <property type="match status" value="1"/>
</dbReference>
<dbReference type="Gene3D" id="3.30.2350.10">
    <property type="entry name" value="Pseudouridine synthase"/>
    <property type="match status" value="1"/>
</dbReference>
<dbReference type="InterPro" id="IPR032819">
    <property type="entry name" value="TruB_C"/>
</dbReference>
<keyword evidence="10" id="KW-1185">Reference proteome</keyword>
<dbReference type="OrthoDB" id="9802309at2"/>
<dbReference type="InterPro" id="IPR002501">
    <property type="entry name" value="PsdUridine_synth_N"/>
</dbReference>
<accession>A0A402A337</accession>
<dbReference type="HAMAP" id="MF_01080">
    <property type="entry name" value="TruB_bact"/>
    <property type="match status" value="1"/>
</dbReference>
<comment type="similarity">
    <text evidence="2 5">Belongs to the pseudouridine synthase TruB family. Type 1 subfamily.</text>
</comment>
<gene>
    <name evidence="5 9" type="primary">truB</name>
    <name evidence="9" type="ORF">KTT_33050</name>
</gene>
<dbReference type="Pfam" id="PF01509">
    <property type="entry name" value="TruB_N"/>
    <property type="match status" value="1"/>
</dbReference>
<dbReference type="AlphaFoldDB" id="A0A402A337"/>
<sequence>MDGILNINKGLGLTSHDVVAKIRKLLKQKRVGHTGTLDPAASGVLPICVGQATRVAEYLSESGKAYQAEITFGAVTDTYDAEGTVLRSAEPALLQALTLSQIEEACAHFLGPQMQLPPRYSAIKIQGQPAYKLARAGAEVVLTPRPVEISELTILDWQHPHLTLAVSCSKGTYIRSLAYDLGEYLGCGAYLTGLIRTRSGPFSLTESVTIEELALALETKSIESYLFPADTALHQYPALYLDAPTIERVLHGNTFSHPTVQPMADLARIYNEDGQFLAIATWDANQQLWQPKKVLKS</sequence>
<evidence type="ECO:0000313" key="9">
    <source>
        <dbReference type="EMBL" id="GCE13446.1"/>
    </source>
</evidence>
<dbReference type="PANTHER" id="PTHR13767:SF2">
    <property type="entry name" value="PSEUDOURIDYLATE SYNTHASE TRUB1"/>
    <property type="match status" value="1"/>
</dbReference>
<dbReference type="FunFam" id="3.30.2350.10:FF:000011">
    <property type="entry name" value="tRNA pseudouridine synthase B"/>
    <property type="match status" value="1"/>
</dbReference>
<feature type="domain" description="tRNA pseudouridylate synthase B C-terminal" evidence="8">
    <location>
        <begin position="175"/>
        <end position="233"/>
    </location>
</feature>
<evidence type="ECO:0000259" key="6">
    <source>
        <dbReference type="Pfam" id="PF01509"/>
    </source>
</evidence>
<dbReference type="EC" id="5.4.99.25" evidence="5"/>
<keyword evidence="3 5" id="KW-0819">tRNA processing</keyword>
<comment type="function">
    <text evidence="5">Responsible for synthesis of pseudouridine from uracil-55 in the psi GC loop of transfer RNAs.</text>
</comment>
<evidence type="ECO:0000256" key="1">
    <source>
        <dbReference type="ARBA" id="ARBA00000385"/>
    </source>
</evidence>
<evidence type="ECO:0000256" key="5">
    <source>
        <dbReference type="HAMAP-Rule" id="MF_01080"/>
    </source>
</evidence>
<dbReference type="Pfam" id="PF09157">
    <property type="entry name" value="TruB-C_2"/>
    <property type="match status" value="1"/>
</dbReference>
<feature type="domain" description="Pseudouridine synthase II N-terminal" evidence="6">
    <location>
        <begin position="23"/>
        <end position="174"/>
    </location>
</feature>
<comment type="caution">
    <text evidence="9">The sequence shown here is derived from an EMBL/GenBank/DDBJ whole genome shotgun (WGS) entry which is preliminary data.</text>
</comment>
<dbReference type="Gene3D" id="2.30.130.10">
    <property type="entry name" value="PUA domain"/>
    <property type="match status" value="1"/>
</dbReference>
<dbReference type="GO" id="GO:1990481">
    <property type="term" value="P:mRNA pseudouridine synthesis"/>
    <property type="evidence" value="ECO:0007669"/>
    <property type="project" value="TreeGrafter"/>
</dbReference>
<dbReference type="InterPro" id="IPR036974">
    <property type="entry name" value="PUA_sf"/>
</dbReference>
<dbReference type="GO" id="GO:0160148">
    <property type="term" value="F:tRNA pseudouridine(55) synthase activity"/>
    <property type="evidence" value="ECO:0007669"/>
    <property type="project" value="UniProtKB-EC"/>
</dbReference>
<dbReference type="GO" id="GO:0031119">
    <property type="term" value="P:tRNA pseudouridine synthesis"/>
    <property type="evidence" value="ECO:0007669"/>
    <property type="project" value="UniProtKB-UniRule"/>
</dbReference>
<evidence type="ECO:0000256" key="4">
    <source>
        <dbReference type="ARBA" id="ARBA00023235"/>
    </source>
</evidence>
<dbReference type="RefSeq" id="WP_126580970.1">
    <property type="nucleotide sequence ID" value="NZ_BIFR01000001.1"/>
</dbReference>
<feature type="active site" description="Nucleophile" evidence="5">
    <location>
        <position position="38"/>
    </location>
</feature>
<dbReference type="GO" id="GO:0003723">
    <property type="term" value="F:RNA binding"/>
    <property type="evidence" value="ECO:0007669"/>
    <property type="project" value="InterPro"/>
</dbReference>
<dbReference type="InterPro" id="IPR020103">
    <property type="entry name" value="PsdUridine_synth_cat_dom_sf"/>
</dbReference>
<dbReference type="PANTHER" id="PTHR13767">
    <property type="entry name" value="TRNA-PSEUDOURIDINE SYNTHASE"/>
    <property type="match status" value="1"/>
</dbReference>
<reference evidence="10" key="1">
    <citation type="submission" date="2018-12" db="EMBL/GenBank/DDBJ databases">
        <title>Tengunoibacter tsumagoiensis gen. nov., sp. nov., Dictyobacter kobayashii sp. nov., D. alpinus sp. nov., and D. joshuensis sp. nov. and description of Dictyobacteraceae fam. nov. within the order Ktedonobacterales isolated from Tengu-no-mugimeshi.</title>
        <authorList>
            <person name="Wang C.M."/>
            <person name="Zheng Y."/>
            <person name="Sakai Y."/>
            <person name="Toyoda A."/>
            <person name="Minakuchi Y."/>
            <person name="Abe K."/>
            <person name="Yokota A."/>
            <person name="Yabe S."/>
        </authorList>
    </citation>
    <scope>NUCLEOTIDE SEQUENCE [LARGE SCALE GENOMIC DNA]</scope>
    <source>
        <strain evidence="10">Uno3</strain>
    </source>
</reference>
<feature type="domain" description="tRNA pseudouridine synthase II TruB subfamily 1 C-terminal" evidence="7">
    <location>
        <begin position="237"/>
        <end position="289"/>
    </location>
</feature>
<organism evidence="9 10">
    <name type="scientific">Tengunoibacter tsumagoiensis</name>
    <dbReference type="NCBI Taxonomy" id="2014871"/>
    <lineage>
        <taxon>Bacteria</taxon>
        <taxon>Bacillati</taxon>
        <taxon>Chloroflexota</taxon>
        <taxon>Ktedonobacteria</taxon>
        <taxon>Ktedonobacterales</taxon>
        <taxon>Dictyobacteraceae</taxon>
        <taxon>Tengunoibacter</taxon>
    </lineage>
</organism>
<dbReference type="InterPro" id="IPR014780">
    <property type="entry name" value="tRNA_psdUridine_synth_TruB"/>
</dbReference>
<dbReference type="Proteomes" id="UP000287352">
    <property type="component" value="Unassembled WGS sequence"/>
</dbReference>
<dbReference type="EMBL" id="BIFR01000001">
    <property type="protein sequence ID" value="GCE13446.1"/>
    <property type="molecule type" value="Genomic_DNA"/>
</dbReference>
<evidence type="ECO:0000256" key="2">
    <source>
        <dbReference type="ARBA" id="ARBA00005642"/>
    </source>
</evidence>
<evidence type="ECO:0000259" key="7">
    <source>
        <dbReference type="Pfam" id="PF09157"/>
    </source>
</evidence>
<keyword evidence="4 5" id="KW-0413">Isomerase</keyword>
<dbReference type="CDD" id="cd02573">
    <property type="entry name" value="PseudoU_synth_EcTruB"/>
    <property type="match status" value="1"/>
</dbReference>
<evidence type="ECO:0000256" key="3">
    <source>
        <dbReference type="ARBA" id="ARBA00022694"/>
    </source>
</evidence>
<name>A0A402A337_9CHLR</name>
<evidence type="ECO:0000259" key="8">
    <source>
        <dbReference type="Pfam" id="PF16198"/>
    </source>
</evidence>
<dbReference type="InterPro" id="IPR015240">
    <property type="entry name" value="tRNA_sdUridine_synth_fam1_C"/>
</dbReference>
<evidence type="ECO:0000313" key="10">
    <source>
        <dbReference type="Proteomes" id="UP000287352"/>
    </source>
</evidence>
<dbReference type="SUPFAM" id="SSF55120">
    <property type="entry name" value="Pseudouridine synthase"/>
    <property type="match status" value="1"/>
</dbReference>